<dbReference type="Gene3D" id="3.40.50.150">
    <property type="entry name" value="Vaccinia Virus protein VP39"/>
    <property type="match status" value="1"/>
</dbReference>
<organism evidence="8 9">
    <name type="scientific">Pallidibacillus pasinlerensis</name>
    <dbReference type="NCBI Taxonomy" id="2703818"/>
    <lineage>
        <taxon>Bacteria</taxon>
        <taxon>Bacillati</taxon>
        <taxon>Bacillota</taxon>
        <taxon>Bacilli</taxon>
        <taxon>Bacillales</taxon>
        <taxon>Bacillaceae</taxon>
        <taxon>Pallidibacillus</taxon>
    </lineage>
</organism>
<feature type="binding site" evidence="5">
    <location>
        <position position="195"/>
    </location>
    <ligand>
        <name>S-adenosyl-L-methionine</name>
        <dbReference type="ChEBI" id="CHEBI:59789"/>
    </ligand>
</feature>
<accession>A0ABW9ZYQ7</accession>
<evidence type="ECO:0000313" key="8">
    <source>
        <dbReference type="EMBL" id="NCU16309.1"/>
    </source>
</evidence>
<evidence type="ECO:0000256" key="4">
    <source>
        <dbReference type="ARBA" id="ARBA00048391"/>
    </source>
</evidence>
<evidence type="ECO:0000259" key="7">
    <source>
        <dbReference type="Pfam" id="PF17827"/>
    </source>
</evidence>
<dbReference type="Pfam" id="PF17827">
    <property type="entry name" value="PrmC_N"/>
    <property type="match status" value="1"/>
</dbReference>
<dbReference type="EC" id="2.1.1.297" evidence="5"/>
<comment type="caution">
    <text evidence="5">Lacks conserved residue(s) required for the propagation of feature annotation.</text>
</comment>
<dbReference type="InterPro" id="IPR002052">
    <property type="entry name" value="DNA_methylase_N6_adenine_CS"/>
</dbReference>
<keyword evidence="9" id="KW-1185">Reference proteome</keyword>
<dbReference type="GO" id="GO:0032259">
    <property type="term" value="P:methylation"/>
    <property type="evidence" value="ECO:0007669"/>
    <property type="project" value="UniProtKB-KW"/>
</dbReference>
<dbReference type="CDD" id="cd02440">
    <property type="entry name" value="AdoMet_MTases"/>
    <property type="match status" value="1"/>
</dbReference>
<feature type="binding site" evidence="5">
    <location>
        <position position="152"/>
    </location>
    <ligand>
        <name>S-adenosyl-L-methionine</name>
        <dbReference type="ChEBI" id="CHEBI:59789"/>
    </ligand>
</feature>
<dbReference type="InterPro" id="IPR004556">
    <property type="entry name" value="HemK-like"/>
</dbReference>
<dbReference type="NCBIfam" id="TIGR00536">
    <property type="entry name" value="hemK_fam"/>
    <property type="match status" value="1"/>
</dbReference>
<gene>
    <name evidence="5 8" type="primary">prmC</name>
    <name evidence="8" type="ORF">GW534_00770</name>
</gene>
<dbReference type="PANTHER" id="PTHR18895:SF74">
    <property type="entry name" value="MTRF1L RELEASE FACTOR GLUTAMINE METHYLTRANSFERASE"/>
    <property type="match status" value="1"/>
</dbReference>
<protein>
    <recommendedName>
        <fullName evidence="5">Release factor glutamine methyltransferase</fullName>
        <shortName evidence="5">RF MTase</shortName>
        <ecNumber evidence="5">2.1.1.297</ecNumber>
    </recommendedName>
    <alternativeName>
        <fullName evidence="5">N5-glutamine methyltransferase PrmC</fullName>
    </alternativeName>
    <alternativeName>
        <fullName evidence="5">Protein-(glutamine-N5) MTase PrmC</fullName>
    </alternativeName>
    <alternativeName>
        <fullName evidence="5">Protein-glutamine N-methyltransferase PrmC</fullName>
    </alternativeName>
</protein>
<feature type="binding site" evidence="5">
    <location>
        <begin position="129"/>
        <end position="133"/>
    </location>
    <ligand>
        <name>S-adenosyl-L-methionine</name>
        <dbReference type="ChEBI" id="CHEBI:59789"/>
    </ligand>
</feature>
<evidence type="ECO:0000256" key="2">
    <source>
        <dbReference type="ARBA" id="ARBA00022679"/>
    </source>
</evidence>
<dbReference type="Pfam" id="PF05175">
    <property type="entry name" value="MTS"/>
    <property type="match status" value="1"/>
</dbReference>
<evidence type="ECO:0000256" key="1">
    <source>
        <dbReference type="ARBA" id="ARBA00022603"/>
    </source>
</evidence>
<comment type="function">
    <text evidence="5">Methylates the class 1 translation termination release factors RF1/PrfA and RF2/PrfB on the glutamine residue of the universally conserved GGQ motif.</text>
</comment>
<dbReference type="GO" id="GO:0102559">
    <property type="term" value="F:peptide chain release factor N(5)-glutamine methyltransferase activity"/>
    <property type="evidence" value="ECO:0007669"/>
    <property type="project" value="UniProtKB-EC"/>
</dbReference>
<feature type="domain" description="Release factor glutamine methyltransferase N-terminal" evidence="7">
    <location>
        <begin position="6"/>
        <end position="74"/>
    </location>
</feature>
<keyword evidence="2 5" id="KW-0808">Transferase</keyword>
<dbReference type="InterPro" id="IPR050320">
    <property type="entry name" value="N5-glutamine_MTase"/>
</dbReference>
<proteinExistence type="inferred from homology"/>
<dbReference type="NCBIfam" id="TIGR03534">
    <property type="entry name" value="RF_mod_PrmC"/>
    <property type="match status" value="1"/>
</dbReference>
<dbReference type="PANTHER" id="PTHR18895">
    <property type="entry name" value="HEMK METHYLTRANSFERASE"/>
    <property type="match status" value="1"/>
</dbReference>
<dbReference type="HAMAP" id="MF_02126">
    <property type="entry name" value="RF_methyltr_PrmC"/>
    <property type="match status" value="1"/>
</dbReference>
<dbReference type="InterPro" id="IPR029063">
    <property type="entry name" value="SAM-dependent_MTases_sf"/>
</dbReference>
<reference evidence="8 9" key="1">
    <citation type="submission" date="2020-01" db="EMBL/GenBank/DDBJ databases">
        <title>A novel Bacillus sp. from Pasinler.</title>
        <authorList>
            <person name="Adiguzel A."/>
            <person name="Ay H."/>
            <person name="Baltaci M.O."/>
        </authorList>
    </citation>
    <scope>NUCLEOTIDE SEQUENCE [LARGE SCALE GENOMIC DNA]</scope>
    <source>
        <strain evidence="8 9">P1</strain>
    </source>
</reference>
<dbReference type="EMBL" id="JAACYS010000002">
    <property type="protein sequence ID" value="NCU16309.1"/>
    <property type="molecule type" value="Genomic_DNA"/>
</dbReference>
<dbReference type="Gene3D" id="1.10.8.10">
    <property type="entry name" value="DNA helicase RuvA subunit, C-terminal domain"/>
    <property type="match status" value="1"/>
</dbReference>
<comment type="similarity">
    <text evidence="5">Belongs to the protein N5-glutamine methyltransferase family. PrmC subfamily.</text>
</comment>
<feature type="domain" description="Methyltransferase small" evidence="6">
    <location>
        <begin position="125"/>
        <end position="198"/>
    </location>
</feature>
<keyword evidence="1 5" id="KW-0489">Methyltransferase</keyword>
<name>A0ABW9ZYQ7_9BACI</name>
<dbReference type="PROSITE" id="PS00092">
    <property type="entry name" value="N6_MTASE"/>
    <property type="match status" value="1"/>
</dbReference>
<comment type="catalytic activity">
    <reaction evidence="4 5">
        <text>L-glutaminyl-[peptide chain release factor] + S-adenosyl-L-methionine = N(5)-methyl-L-glutaminyl-[peptide chain release factor] + S-adenosyl-L-homocysteine + H(+)</text>
        <dbReference type="Rhea" id="RHEA:42896"/>
        <dbReference type="Rhea" id="RHEA-COMP:10271"/>
        <dbReference type="Rhea" id="RHEA-COMP:10272"/>
        <dbReference type="ChEBI" id="CHEBI:15378"/>
        <dbReference type="ChEBI" id="CHEBI:30011"/>
        <dbReference type="ChEBI" id="CHEBI:57856"/>
        <dbReference type="ChEBI" id="CHEBI:59789"/>
        <dbReference type="ChEBI" id="CHEBI:61891"/>
        <dbReference type="EC" id="2.1.1.297"/>
    </reaction>
</comment>
<feature type="binding site" evidence="5">
    <location>
        <begin position="195"/>
        <end position="198"/>
    </location>
    <ligand>
        <name>substrate</name>
    </ligand>
</feature>
<dbReference type="Proteomes" id="UP000743899">
    <property type="component" value="Unassembled WGS sequence"/>
</dbReference>
<evidence type="ECO:0000256" key="3">
    <source>
        <dbReference type="ARBA" id="ARBA00022691"/>
    </source>
</evidence>
<dbReference type="SUPFAM" id="SSF53335">
    <property type="entry name" value="S-adenosyl-L-methionine-dependent methyltransferases"/>
    <property type="match status" value="1"/>
</dbReference>
<evidence type="ECO:0000256" key="5">
    <source>
        <dbReference type="HAMAP-Rule" id="MF_02126"/>
    </source>
</evidence>
<evidence type="ECO:0000313" key="9">
    <source>
        <dbReference type="Proteomes" id="UP000743899"/>
    </source>
</evidence>
<dbReference type="RefSeq" id="WP_161919147.1">
    <property type="nucleotide sequence ID" value="NZ_JAACYS010000002.1"/>
</dbReference>
<comment type="caution">
    <text evidence="8">The sequence shown here is derived from an EMBL/GenBank/DDBJ whole genome shotgun (WGS) entry which is preliminary data.</text>
</comment>
<dbReference type="InterPro" id="IPR019874">
    <property type="entry name" value="RF_methyltr_PrmC"/>
</dbReference>
<sequence>MKQVYEALNWASSFLKEHGREENVAQIALGFVLGMDRVQMLANLRQELTEDEWREFKQLILKHVDGEPIQYLIGYEEFYGRKFLVNPNVLIPRPETEELVFGILDRVKKRFNVGGAENGVSRLDCVDIGTGSGAIAVTLKLEMPELNVTATDISVGALVVAENNAKRLGAEIRFVEGDLLTPFVGKERFDIIVSNPPYIPLADRKDLSDVVKDHEPESALFGGLDGLVLYRKMIGQLPKVIKEKALIGFEIGYDQGVAVSNLLKEQFPLAEIEVVQDINGKDRMVFAYVE</sequence>
<evidence type="ECO:0000259" key="6">
    <source>
        <dbReference type="Pfam" id="PF05175"/>
    </source>
</evidence>
<dbReference type="InterPro" id="IPR007848">
    <property type="entry name" value="Small_mtfrase_dom"/>
</dbReference>
<dbReference type="InterPro" id="IPR040758">
    <property type="entry name" value="PrmC_N"/>
</dbReference>
<keyword evidence="3 5" id="KW-0949">S-adenosyl-L-methionine</keyword>